<proteinExistence type="predicted"/>
<reference evidence="2 3" key="1">
    <citation type="submission" date="2020-01" db="EMBL/GenBank/DDBJ databases">
        <title>Genome sequencing of strain KACC 21265.</title>
        <authorList>
            <person name="Heo J."/>
            <person name="Kim S.-J."/>
            <person name="Kim J.-S."/>
            <person name="Hong S.-B."/>
            <person name="Kwon S.-W."/>
        </authorList>
    </citation>
    <scope>NUCLEOTIDE SEQUENCE [LARGE SCALE GENOMIC DNA]</scope>
    <source>
        <strain evidence="2 3">KACC 21265</strain>
    </source>
</reference>
<dbReference type="RefSeq" id="WP_160554815.1">
    <property type="nucleotide sequence ID" value="NZ_CP047650.1"/>
</dbReference>
<accession>A0A857JEA2</accession>
<evidence type="ECO:0000256" key="1">
    <source>
        <dbReference type="SAM" id="MobiDB-lite"/>
    </source>
</evidence>
<dbReference type="AlphaFoldDB" id="A0A857JEA2"/>
<organism evidence="2 3">
    <name type="scientific">Xylophilus rhododendri</name>
    <dbReference type="NCBI Taxonomy" id="2697032"/>
    <lineage>
        <taxon>Bacteria</taxon>
        <taxon>Pseudomonadati</taxon>
        <taxon>Pseudomonadota</taxon>
        <taxon>Betaproteobacteria</taxon>
        <taxon>Burkholderiales</taxon>
        <taxon>Xylophilus</taxon>
    </lineage>
</organism>
<protein>
    <submittedName>
        <fullName evidence="2">Uncharacterized protein</fullName>
    </submittedName>
</protein>
<evidence type="ECO:0000313" key="2">
    <source>
        <dbReference type="EMBL" id="QHJ01006.1"/>
    </source>
</evidence>
<name>A0A857JEA2_9BURK</name>
<sequence>MIHFASAASIPSATATDTALPARTDAPPQPASPPIVPDQLGTGADQAAFLQRPSGLLQEPVADLPGVTAALRRQGELRAMPPRYFALLDALPKADLLTAALALDTLTLLPEVLARLPAKDFTPSTEQIARVLDSIGVRAAHRPLVQALHDAAQAFLQEDTPASLKTLKRYLAKPGYTDAVLQALLDAAGLLGVQLSSEALFKLGNASCGTHKRNLSFRKELTGDLQAWLDGSGPQPDFAPFLARAEAIEAAEQREAEESNDLQAAEEDRIARLRPAYFGLPVHVYTDPRTEEIHGPSQAQVDSLPSAQEVQALARTLHPDLADPLRHMAPLNLVPEIRVHHRQASEAEPTRLQTVIVMCFHDARRTALENALCFATAQALLRTGQDTRCRVDPQTLTIAYQPSVYGSSNDLAFKLLGTDEENAFADNMLFNFHARHNKQDYFLPSFVEEKFIDHADAGNPALVSGLSHLAATRFRTRQEPASAEFGLRFQLPPAADEQHGAQLSSTLGALLDESRVAPNGPGRFAQAVLVRQPGYPGGPGSFVDAQGWPAIRCRADVSREALEATLRALDLQHHFELHQDPQTSAWTAVTIGVPAAPDVRLIQLPQRRDYVPMSLWRGLADALAWADSAQGDAGATSPELAQLLRTVRAALPPVVQAIEAHADDFEVLLAAVQPLIELRQQAENRLPGFTAGSPEQGLLSQIATHTRFTQAVQERARLLARDAEPAEPAQPAGPIVELAD</sequence>
<feature type="compositionally biased region" description="Pro residues" evidence="1">
    <location>
        <begin position="27"/>
        <end position="36"/>
    </location>
</feature>
<dbReference type="EMBL" id="CP047650">
    <property type="protein sequence ID" value="QHJ01006.1"/>
    <property type="molecule type" value="Genomic_DNA"/>
</dbReference>
<dbReference type="Proteomes" id="UP000464787">
    <property type="component" value="Chromosome"/>
</dbReference>
<evidence type="ECO:0000313" key="3">
    <source>
        <dbReference type="Proteomes" id="UP000464787"/>
    </source>
</evidence>
<keyword evidence="3" id="KW-1185">Reference proteome</keyword>
<dbReference type="KEGG" id="xyk:GT347_25250"/>
<gene>
    <name evidence="2" type="ORF">GT347_25250</name>
</gene>
<feature type="region of interest" description="Disordered" evidence="1">
    <location>
        <begin position="15"/>
        <end position="40"/>
    </location>
</feature>